<evidence type="ECO:0000256" key="8">
    <source>
        <dbReference type="ARBA" id="ARBA00047669"/>
    </source>
</evidence>
<evidence type="ECO:0000256" key="9">
    <source>
        <dbReference type="ARBA" id="ARBA00048605"/>
    </source>
</evidence>
<comment type="catalytic activity">
    <reaction evidence="9">
        <text>N(4)-(alpha-D-Man-(1-&gt;2)-alpha-D-Man-(1-&gt;2)-alpha-D-Man-(1-&gt;3)-[alpha-D-Man-(1-&gt;2)-alpha-D-Man-(1-&gt;3)-[alpha-D-Man-(1-&gt;2)-alpha-D-Man-(1-&gt;6)]-alpha-D-Man-(1-&gt;6)]-beta-D-Man-(1-&gt;4)-beta-D-GlcNAc-(1-&gt;4)-beta-D-GlcNAc)-L-asparaginyl-[protein] (N-glucan mannose isomer 9A1,2,3B1,2,3) + 4 H2O = N(4)-(alpha-D-Man-(1-&gt;3)-[alpha-D-Man-(1-&gt;3)-[alpha-D-Man-(1-&gt;6)]-alpha-D-Man-(1-&gt;6)]-beta-D-Man-(1-&gt;4)-beta-D-GlcNAc-(1-&gt;4)-beta-D-GlcNAc)-L-asparaginyl-[protein] (N-glucan mannose isomer 5A1,2) + 4 beta-D-mannose</text>
        <dbReference type="Rhea" id="RHEA:56008"/>
        <dbReference type="Rhea" id="RHEA-COMP:14356"/>
        <dbReference type="Rhea" id="RHEA-COMP:14367"/>
        <dbReference type="ChEBI" id="CHEBI:15377"/>
        <dbReference type="ChEBI" id="CHEBI:28563"/>
        <dbReference type="ChEBI" id="CHEBI:59087"/>
        <dbReference type="ChEBI" id="CHEBI:139493"/>
        <dbReference type="EC" id="3.2.1.113"/>
    </reaction>
</comment>
<accession>A0A369JY89</accession>
<keyword evidence="15" id="KW-0472">Membrane</keyword>
<dbReference type="STRING" id="39966.A0A369JY89"/>
<keyword evidence="5 13" id="KW-0378">Hydrolase</keyword>
<evidence type="ECO:0000256" key="7">
    <source>
        <dbReference type="ARBA" id="ARBA00023157"/>
    </source>
</evidence>
<comment type="cofactor">
    <cofactor evidence="1 11">
        <name>Ca(2+)</name>
        <dbReference type="ChEBI" id="CHEBI:29108"/>
    </cofactor>
</comment>
<keyword evidence="7 12" id="KW-1015">Disulfide bond</keyword>
<keyword evidence="4 11" id="KW-0479">Metal-binding</keyword>
<dbReference type="OrthoDB" id="8118055at2759"/>
<protein>
    <recommendedName>
        <fullName evidence="13">alpha-1,2-Mannosidase</fullName>
        <ecNumber evidence="13">3.2.1.-</ecNumber>
    </recommendedName>
</protein>
<evidence type="ECO:0000256" key="3">
    <source>
        <dbReference type="ARBA" id="ARBA00007658"/>
    </source>
</evidence>
<keyword evidence="15" id="KW-0812">Transmembrane</keyword>
<dbReference type="FunCoup" id="A0A369JY89">
    <property type="interactions" value="518"/>
</dbReference>
<feature type="transmembrane region" description="Helical" evidence="15">
    <location>
        <begin position="40"/>
        <end position="57"/>
    </location>
</feature>
<dbReference type="EC" id="3.2.1.-" evidence="13"/>
<dbReference type="GO" id="GO:0005975">
    <property type="term" value="P:carbohydrate metabolic process"/>
    <property type="evidence" value="ECO:0007669"/>
    <property type="project" value="InterPro"/>
</dbReference>
<dbReference type="GO" id="GO:0005509">
    <property type="term" value="F:calcium ion binding"/>
    <property type="evidence" value="ECO:0007669"/>
    <property type="project" value="InterPro"/>
</dbReference>
<feature type="disulfide bond" evidence="12">
    <location>
        <begin position="371"/>
        <end position="418"/>
    </location>
</feature>
<dbReference type="GO" id="GO:0005783">
    <property type="term" value="C:endoplasmic reticulum"/>
    <property type="evidence" value="ECO:0007669"/>
    <property type="project" value="TreeGrafter"/>
</dbReference>
<feature type="binding site" evidence="11">
    <location>
        <position position="561"/>
    </location>
    <ligand>
        <name>Ca(2+)</name>
        <dbReference type="ChEBI" id="CHEBI:29108"/>
    </ligand>
</feature>
<evidence type="ECO:0000256" key="5">
    <source>
        <dbReference type="ARBA" id="ARBA00022801"/>
    </source>
</evidence>
<dbReference type="InterPro" id="IPR050749">
    <property type="entry name" value="Glycosyl_Hydrolase_47"/>
</dbReference>
<proteinExistence type="inferred from homology"/>
<evidence type="ECO:0000256" key="6">
    <source>
        <dbReference type="ARBA" id="ARBA00022837"/>
    </source>
</evidence>
<evidence type="ECO:0000256" key="2">
    <source>
        <dbReference type="ARBA" id="ARBA00004922"/>
    </source>
</evidence>
<gene>
    <name evidence="16" type="primary">MNS3_1</name>
    <name evidence="16" type="ORF">Hypma_004333</name>
</gene>
<feature type="compositionally biased region" description="Low complexity" evidence="14">
    <location>
        <begin position="22"/>
        <end position="34"/>
    </location>
</feature>
<evidence type="ECO:0000256" key="4">
    <source>
        <dbReference type="ARBA" id="ARBA00022723"/>
    </source>
</evidence>
<dbReference type="GO" id="GO:0016020">
    <property type="term" value="C:membrane"/>
    <property type="evidence" value="ECO:0007669"/>
    <property type="project" value="InterPro"/>
</dbReference>
<dbReference type="PANTHER" id="PTHR11742:SF55">
    <property type="entry name" value="ENDOPLASMIC RETICULUM MANNOSYL-OLIGOSACCHARIDE 1,2-ALPHA-MANNOSIDASE"/>
    <property type="match status" value="1"/>
</dbReference>
<dbReference type="GO" id="GO:0036503">
    <property type="term" value="P:ERAD pathway"/>
    <property type="evidence" value="ECO:0007669"/>
    <property type="project" value="UniProtKB-ARBA"/>
</dbReference>
<feature type="region of interest" description="Disordered" evidence="14">
    <location>
        <begin position="1"/>
        <end position="34"/>
    </location>
</feature>
<comment type="caution">
    <text evidence="16">The sequence shown here is derived from an EMBL/GenBank/DDBJ whole genome shotgun (WGS) entry which is preliminary data.</text>
</comment>
<keyword evidence="15" id="KW-1133">Transmembrane helix</keyword>
<dbReference type="Proteomes" id="UP000076154">
    <property type="component" value="Unassembled WGS sequence"/>
</dbReference>
<keyword evidence="13" id="KW-0326">Glycosidase</keyword>
<dbReference type="Pfam" id="PF01532">
    <property type="entry name" value="Glyco_hydro_47"/>
    <property type="match status" value="1"/>
</dbReference>
<dbReference type="AlphaFoldDB" id="A0A369JY89"/>
<keyword evidence="17" id="KW-1185">Reference proteome</keyword>
<dbReference type="InParanoid" id="A0A369JY89"/>
<sequence length="578" mass="64710">MAEPALRQRKNGTPADEQKANGTTKPNVVGGKGKGSPSKYATGLIGLVAFVFAALLYRSDYFLRQHVAPELETTTRLPADLQRRDAVVQAFKHAWSGYERDAMGDDQYHPISKKGTNLTDAGGIGYTIVDAIDTMQIMGLTEEYTRARAWIEKSLSFDRNGKFNTFEITIRILGGLLSAYHLCSGDPLYLEKATELADRLLPAFETPFGLPATDVNLGLRKAVEDANNVASTAEVGSVQLELRYLSHLTDNDEYWDKAENVMKTIKAATLPSGLATIYMGTESGQFLMSQIRLGSRGDSFYEYLLKQYLQTNQTETGYRELYENAMTAIHKTLLRTTPAKNLTFFVELVPQRGRRGKIDWHAEPKQDHLVCFLGGNLMLGATTAGADKHSVSVPPMDDELSPTGQRDWKTGMDVIETCIETYKGTATGLSPEIVHFRTSDDGLGSTAKTDWYIKGARGSSKEPPYDARYILRPETIESLFVAYRLTGDEKYRQYGWDIFQAIEKYCRVETGGYASILNVDDVNSKLEDRMETFMLSETLKYLYLLFSDESVLPLDKYVFNTEAHPLPIFTPQSRRPFT</sequence>
<evidence type="ECO:0000256" key="1">
    <source>
        <dbReference type="ARBA" id="ARBA00001913"/>
    </source>
</evidence>
<dbReference type="GO" id="GO:0004571">
    <property type="term" value="F:mannosyl-oligosaccharide 1,2-alpha-mannosidase activity"/>
    <property type="evidence" value="ECO:0007669"/>
    <property type="project" value="UniProtKB-EC"/>
</dbReference>
<feature type="active site" description="Proton donor" evidence="10">
    <location>
        <position position="167"/>
    </location>
</feature>
<feature type="active site" evidence="10">
    <location>
        <position position="298"/>
    </location>
</feature>
<dbReference type="Gene3D" id="1.50.10.10">
    <property type="match status" value="1"/>
</dbReference>
<dbReference type="PANTHER" id="PTHR11742">
    <property type="entry name" value="MANNOSYL-OLIGOSACCHARIDE ALPHA-1,2-MANNOSIDASE-RELATED"/>
    <property type="match status" value="1"/>
</dbReference>
<evidence type="ECO:0000256" key="14">
    <source>
        <dbReference type="SAM" id="MobiDB-lite"/>
    </source>
</evidence>
<evidence type="ECO:0000313" key="17">
    <source>
        <dbReference type="Proteomes" id="UP000076154"/>
    </source>
</evidence>
<comment type="catalytic activity">
    <reaction evidence="8">
        <text>N(4)-(alpha-D-Man-(1-&gt;2)-alpha-D-Man-(1-&gt;2)-alpha-D-Man-(1-&gt;3)-[alpha-D-Man-(1-&gt;3)-[alpha-D-Man-(1-&gt;2)-alpha-D-Man-(1-&gt;6)]-alpha-D-Man-(1-&gt;6)]-beta-D-Man-(1-&gt;4)-beta-D-GlcNAc-(1-&gt;4)-beta-D-GlcNAc)-L-asparaginyl-[protein] (N-glucan mannose isomer 8A1,2,3B1,3) + 3 H2O = N(4)-(alpha-D-Man-(1-&gt;3)-[alpha-D-Man-(1-&gt;3)-[alpha-D-Man-(1-&gt;6)]-alpha-D-Man-(1-&gt;6)]-beta-D-Man-(1-&gt;4)-beta-D-GlcNAc-(1-&gt;4)-beta-D-GlcNAc)-L-asparaginyl-[protein] (N-glucan mannose isomer 5A1,2) + 3 beta-D-mannose</text>
        <dbReference type="Rhea" id="RHEA:56028"/>
        <dbReference type="Rhea" id="RHEA-COMP:14358"/>
        <dbReference type="Rhea" id="RHEA-COMP:14367"/>
        <dbReference type="ChEBI" id="CHEBI:15377"/>
        <dbReference type="ChEBI" id="CHEBI:28563"/>
        <dbReference type="ChEBI" id="CHEBI:59087"/>
        <dbReference type="ChEBI" id="CHEBI:60628"/>
        <dbReference type="EC" id="3.2.1.113"/>
    </reaction>
</comment>
<dbReference type="EMBL" id="LUEZ02000017">
    <property type="protein sequence ID" value="RDB27311.1"/>
    <property type="molecule type" value="Genomic_DNA"/>
</dbReference>
<evidence type="ECO:0000256" key="15">
    <source>
        <dbReference type="SAM" id="Phobius"/>
    </source>
</evidence>
<organism evidence="16 17">
    <name type="scientific">Hypsizygus marmoreus</name>
    <name type="common">White beech mushroom</name>
    <name type="synonym">Agaricus marmoreus</name>
    <dbReference type="NCBI Taxonomy" id="39966"/>
    <lineage>
        <taxon>Eukaryota</taxon>
        <taxon>Fungi</taxon>
        <taxon>Dikarya</taxon>
        <taxon>Basidiomycota</taxon>
        <taxon>Agaricomycotina</taxon>
        <taxon>Agaricomycetes</taxon>
        <taxon>Agaricomycetidae</taxon>
        <taxon>Agaricales</taxon>
        <taxon>Tricholomatineae</taxon>
        <taxon>Lyophyllaceae</taxon>
        <taxon>Hypsizygus</taxon>
    </lineage>
</organism>
<dbReference type="PRINTS" id="PR00747">
    <property type="entry name" value="GLYHDRLASE47"/>
</dbReference>
<evidence type="ECO:0000256" key="12">
    <source>
        <dbReference type="PIRSR" id="PIRSR601382-3"/>
    </source>
</evidence>
<evidence type="ECO:0000256" key="13">
    <source>
        <dbReference type="RuleBase" id="RU361193"/>
    </source>
</evidence>
<dbReference type="InterPro" id="IPR012341">
    <property type="entry name" value="6hp_glycosidase-like_sf"/>
</dbReference>
<feature type="active site" evidence="10">
    <location>
        <position position="474"/>
    </location>
</feature>
<keyword evidence="6 11" id="KW-0106">Calcium</keyword>
<evidence type="ECO:0000256" key="11">
    <source>
        <dbReference type="PIRSR" id="PIRSR601382-2"/>
    </source>
</evidence>
<evidence type="ECO:0000313" key="16">
    <source>
        <dbReference type="EMBL" id="RDB27311.1"/>
    </source>
</evidence>
<dbReference type="SUPFAM" id="SSF48225">
    <property type="entry name" value="Seven-hairpin glycosidases"/>
    <property type="match status" value="1"/>
</dbReference>
<reference evidence="16" key="1">
    <citation type="submission" date="2018-04" db="EMBL/GenBank/DDBJ databases">
        <title>Whole genome sequencing of Hypsizygus marmoreus.</title>
        <authorList>
            <person name="Choi I.-G."/>
            <person name="Min B."/>
            <person name="Kim J.-G."/>
            <person name="Kim S."/>
            <person name="Oh Y.-L."/>
            <person name="Kong W.-S."/>
            <person name="Park H."/>
            <person name="Jeong J."/>
            <person name="Song E.-S."/>
        </authorList>
    </citation>
    <scope>NUCLEOTIDE SEQUENCE [LARGE SCALE GENOMIC DNA]</scope>
    <source>
        <strain evidence="16">51987-8</strain>
    </source>
</reference>
<comment type="pathway">
    <text evidence="2">Protein modification; protein glycosylation.</text>
</comment>
<name>A0A369JY89_HYPMA</name>
<feature type="active site" description="Proton donor" evidence="10">
    <location>
        <position position="432"/>
    </location>
</feature>
<dbReference type="InterPro" id="IPR001382">
    <property type="entry name" value="Glyco_hydro_47"/>
</dbReference>
<comment type="similarity">
    <text evidence="3 13">Belongs to the glycosyl hydrolase 47 family.</text>
</comment>
<evidence type="ECO:0000256" key="10">
    <source>
        <dbReference type="PIRSR" id="PIRSR601382-1"/>
    </source>
</evidence>
<dbReference type="InterPro" id="IPR036026">
    <property type="entry name" value="Seven-hairpin_glycosidases"/>
</dbReference>